<evidence type="ECO:0000313" key="4">
    <source>
        <dbReference type="Proteomes" id="UP000318380"/>
    </source>
</evidence>
<sequence>MLNRRSGRLFLALALLLVPVAVTTAPTAAATSRGTTEVVSLGADGADSAGSALSPALSADGSQVAFASRAALDPVVRGGTDAPYNVYVRDRRAPGRTVLISRALQATYIVARGSSAPLRATATPEEGGNRDSLHPTVSATGRYVAFESIADNLRDNFGRAERRVVVCDRDPDGDGVFDELRPDGIMDFGYLYLGSDPADPQVTTGSEPSLSADGTVIAWREMLPGATTARVAVTRLVQDPQGRPLPPDPDGFRYPEVDGNHGPPQLSANGHEAVFAVGGCPALLACAEPIGSIQAYDIAADLSTRVDVTPDGSFSGVAAWPAVSGSGRLIAYEHSLQPGGPRVTVVVDRDPAGIGRLGPGADAPVSATVASRDTTDRPAEGTAPALSADGRYLAFQSSADGMHPDAQGTGRTAVVVRDLVLDARREKAGAPRLPGELGSPSGQLCGPQVCPAAGPSESPRLSANGSVLVFTSAGDDLVSPPCCVGAAVARTFQPQVTASTTVFDGVPVGRSATKTAVVRHEGFGPLTIGRLSVTGSADFVTGMAENCVGATLHADETCSVTVEFTPTSVGTKEAALRVELRNGAVTDLPLRGSSTALPTVPPPTQPTPGPTTAPTPTGGLVINPDPVDFTGSLPALVPIGVRSVQVRNGATTPIELSAVEVLSGPRFTPGDFTVVSTTCSGRRLDPGDICSVEVRATPQSPGRRTGVLSIATKDPAYTRLIALSSQAVAPVLVVNPAVVRTNRVTTVAGRDFPPGRAVTVVVTTPGTRLRTTAVAGSTGEFSAALLVFPQTSTGTWPVEAVVDGTTIRARSTVLVVPGSFQPPDFTSRR</sequence>
<dbReference type="InterPro" id="IPR011659">
    <property type="entry name" value="WD40"/>
</dbReference>
<dbReference type="RefSeq" id="WP_145802476.1">
    <property type="nucleotide sequence ID" value="NZ_VIVK01000001.1"/>
</dbReference>
<dbReference type="SUPFAM" id="SSF82171">
    <property type="entry name" value="DPP6 N-terminal domain-like"/>
    <property type="match status" value="1"/>
</dbReference>
<keyword evidence="2" id="KW-0732">Signal</keyword>
<evidence type="ECO:0000313" key="3">
    <source>
        <dbReference type="EMBL" id="TWD79383.1"/>
    </source>
</evidence>
<dbReference type="InterPro" id="IPR013783">
    <property type="entry name" value="Ig-like_fold"/>
</dbReference>
<evidence type="ECO:0000256" key="2">
    <source>
        <dbReference type="SAM" id="SignalP"/>
    </source>
</evidence>
<feature type="region of interest" description="Disordered" evidence="1">
    <location>
        <begin position="588"/>
        <end position="616"/>
    </location>
</feature>
<name>A0A561BKM5_9ACTN</name>
<feature type="region of interest" description="Disordered" evidence="1">
    <location>
        <begin position="355"/>
        <end position="387"/>
    </location>
</feature>
<feature type="compositionally biased region" description="Pro residues" evidence="1">
    <location>
        <begin position="599"/>
        <end position="613"/>
    </location>
</feature>
<comment type="caution">
    <text evidence="3">The sequence shown here is derived from an EMBL/GenBank/DDBJ whole genome shotgun (WGS) entry which is preliminary data.</text>
</comment>
<dbReference type="NCBIfam" id="NF012200">
    <property type="entry name" value="choice_anch_D"/>
    <property type="match status" value="2"/>
</dbReference>
<dbReference type="AlphaFoldDB" id="A0A561BKM5"/>
<protein>
    <submittedName>
        <fullName evidence="3">WD40 repeat protein</fullName>
    </submittedName>
</protein>
<gene>
    <name evidence="3" type="ORF">FB561_0441</name>
</gene>
<dbReference type="Gene3D" id="2.120.10.30">
    <property type="entry name" value="TolB, C-terminal domain"/>
    <property type="match status" value="1"/>
</dbReference>
<accession>A0A561BKM5</accession>
<organism evidence="3 4">
    <name type="scientific">Kribbella amoyensis</name>
    <dbReference type="NCBI Taxonomy" id="996641"/>
    <lineage>
        <taxon>Bacteria</taxon>
        <taxon>Bacillati</taxon>
        <taxon>Actinomycetota</taxon>
        <taxon>Actinomycetes</taxon>
        <taxon>Propionibacteriales</taxon>
        <taxon>Kribbellaceae</taxon>
        <taxon>Kribbella</taxon>
    </lineage>
</organism>
<dbReference type="InterPro" id="IPR011042">
    <property type="entry name" value="6-blade_b-propeller_TolB-like"/>
</dbReference>
<dbReference type="OrthoDB" id="39703at2"/>
<proteinExistence type="predicted"/>
<dbReference type="Pfam" id="PF07676">
    <property type="entry name" value="PD40"/>
    <property type="match status" value="3"/>
</dbReference>
<dbReference type="GO" id="GO:0005975">
    <property type="term" value="P:carbohydrate metabolic process"/>
    <property type="evidence" value="ECO:0007669"/>
    <property type="project" value="UniProtKB-ARBA"/>
</dbReference>
<feature type="signal peptide" evidence="2">
    <location>
        <begin position="1"/>
        <end position="24"/>
    </location>
</feature>
<dbReference type="EMBL" id="VIVK01000001">
    <property type="protein sequence ID" value="TWD79383.1"/>
    <property type="molecule type" value="Genomic_DNA"/>
</dbReference>
<reference evidence="3 4" key="1">
    <citation type="submission" date="2019-06" db="EMBL/GenBank/DDBJ databases">
        <title>Sequencing the genomes of 1000 actinobacteria strains.</title>
        <authorList>
            <person name="Klenk H.-P."/>
        </authorList>
    </citation>
    <scope>NUCLEOTIDE SEQUENCE [LARGE SCALE GENOMIC DNA]</scope>
    <source>
        <strain evidence="3 4">DSM 24683</strain>
    </source>
</reference>
<feature type="chain" id="PRO_5038951370" evidence="2">
    <location>
        <begin position="25"/>
        <end position="829"/>
    </location>
</feature>
<dbReference type="Proteomes" id="UP000318380">
    <property type="component" value="Unassembled WGS sequence"/>
</dbReference>
<keyword evidence="4" id="KW-1185">Reference proteome</keyword>
<evidence type="ECO:0000256" key="1">
    <source>
        <dbReference type="SAM" id="MobiDB-lite"/>
    </source>
</evidence>
<dbReference type="Gene3D" id="2.60.40.10">
    <property type="entry name" value="Immunoglobulins"/>
    <property type="match status" value="2"/>
</dbReference>